<evidence type="ECO:0000256" key="1">
    <source>
        <dbReference type="ARBA" id="ARBA00022723"/>
    </source>
</evidence>
<dbReference type="PANTHER" id="PTHR45956">
    <property type="entry name" value="RUN AND FYVE DOMAIN-CONTAINING PROTEIN 2-LIKE PROTEIN"/>
    <property type="match status" value="1"/>
</dbReference>
<evidence type="ECO:0000256" key="5">
    <source>
        <dbReference type="PROSITE-ProRule" id="PRU00091"/>
    </source>
</evidence>
<dbReference type="Gene3D" id="3.30.40.10">
    <property type="entry name" value="Zinc/RING finger domain, C3HC4 (zinc finger)"/>
    <property type="match status" value="1"/>
</dbReference>
<evidence type="ECO:0000259" key="7">
    <source>
        <dbReference type="PROSITE" id="PS50178"/>
    </source>
</evidence>
<evidence type="ECO:0000256" key="2">
    <source>
        <dbReference type="ARBA" id="ARBA00022771"/>
    </source>
</evidence>
<evidence type="ECO:0000259" key="8">
    <source>
        <dbReference type="PROSITE" id="PS50826"/>
    </source>
</evidence>
<dbReference type="Proteomes" id="UP000694867">
    <property type="component" value="Unplaced"/>
</dbReference>
<evidence type="ECO:0000313" key="10">
    <source>
        <dbReference type="RefSeq" id="XP_003745845.1"/>
    </source>
</evidence>
<sequence length="500" mass="57499">MNNTLVERRNLISLVKLCVRDLLDSALQSDRREISGDCVHLQNFLNLIETVLRHQIRASGKRSMIPGLLPSSDASEKSLWNLLESIPGAEKTAENARHIPTIQSYRGKCRAWIRLALMQKQLADYVSKMIDMDLLSQLYHESALLRNDEFALLCGLLVGVNVVDFNFCLKDENLDSIDTTVNFEPYLRRDVYSMFDERTESKNSSPDEFQKVLDQKNYTEELNKQLTTNVENLRKENDELKAKCHSIDTADDLAQQLHDVKKINLKLFEKLQAASLEKDNLQQKLTSVEKERDDAAVRSNELESQLLLIEMEHRQSRDAQEDLSDCKQQVMTLESDLKIEREWRKQLQGTNRQQGDRIEQLAEEVALLKSQVKQYESYRRKCDDLDKTLEEMGAKLCDVQIQKEELKEKANNSISTWQDDKEAEVCTACEKTFSVSRRRHHCRKCGQIFCGQCSEGSMPLIRGGKPVRVCDACQQELLQMYSVNSAAVQPRKNSLKSTSK</sequence>
<dbReference type="SMART" id="SM00593">
    <property type="entry name" value="RUN"/>
    <property type="match status" value="1"/>
</dbReference>
<dbReference type="GO" id="GO:0008270">
    <property type="term" value="F:zinc ion binding"/>
    <property type="evidence" value="ECO:0007669"/>
    <property type="project" value="UniProtKB-KW"/>
</dbReference>
<evidence type="ECO:0000256" key="6">
    <source>
        <dbReference type="SAM" id="Coils"/>
    </source>
</evidence>
<dbReference type="SUPFAM" id="SSF57903">
    <property type="entry name" value="FYVE/PHD zinc finger"/>
    <property type="match status" value="1"/>
</dbReference>
<proteinExistence type="predicted"/>
<keyword evidence="1" id="KW-0479">Metal-binding</keyword>
<dbReference type="CDD" id="cd17681">
    <property type="entry name" value="RUN_RUFY1_like"/>
    <property type="match status" value="1"/>
</dbReference>
<feature type="coiled-coil region" evidence="6">
    <location>
        <begin position="216"/>
        <end position="395"/>
    </location>
</feature>
<dbReference type="SMART" id="SM00064">
    <property type="entry name" value="FYVE"/>
    <property type="match status" value="1"/>
</dbReference>
<dbReference type="SUPFAM" id="SSF140741">
    <property type="entry name" value="RUN domain-like"/>
    <property type="match status" value="1"/>
</dbReference>
<accession>A0AAJ6QW20</accession>
<keyword evidence="4 6" id="KW-0175">Coiled coil</keyword>
<dbReference type="PROSITE" id="PS50826">
    <property type="entry name" value="RUN"/>
    <property type="match status" value="1"/>
</dbReference>
<dbReference type="CDD" id="cd15721">
    <property type="entry name" value="FYVE_RUFY1_like"/>
    <property type="match status" value="1"/>
</dbReference>
<dbReference type="GeneID" id="100908945"/>
<dbReference type="InterPro" id="IPR004012">
    <property type="entry name" value="Run_dom"/>
</dbReference>
<evidence type="ECO:0000256" key="3">
    <source>
        <dbReference type="ARBA" id="ARBA00022833"/>
    </source>
</evidence>
<dbReference type="AlphaFoldDB" id="A0AAJ6QW20"/>
<dbReference type="RefSeq" id="XP_003745845.1">
    <property type="nucleotide sequence ID" value="XM_003745797.2"/>
</dbReference>
<dbReference type="InterPro" id="IPR017455">
    <property type="entry name" value="Znf_FYVE-rel"/>
</dbReference>
<dbReference type="Pfam" id="PF01363">
    <property type="entry name" value="FYVE"/>
    <property type="match status" value="1"/>
</dbReference>
<keyword evidence="3" id="KW-0862">Zinc</keyword>
<feature type="domain" description="RUN" evidence="8">
    <location>
        <begin position="35"/>
        <end position="172"/>
    </location>
</feature>
<dbReference type="PANTHER" id="PTHR45956:SF6">
    <property type="entry name" value="RUN DOMAIN-CONTAINING PROTEIN"/>
    <property type="match status" value="1"/>
</dbReference>
<dbReference type="Gene3D" id="1.20.58.900">
    <property type="match status" value="1"/>
</dbReference>
<evidence type="ECO:0000256" key="4">
    <source>
        <dbReference type="ARBA" id="ARBA00023054"/>
    </source>
</evidence>
<dbReference type="InterPro" id="IPR013083">
    <property type="entry name" value="Znf_RING/FYVE/PHD"/>
</dbReference>
<reference evidence="10" key="1">
    <citation type="submission" date="2025-08" db="UniProtKB">
        <authorList>
            <consortium name="RefSeq"/>
        </authorList>
    </citation>
    <scope>IDENTIFICATION</scope>
</reference>
<gene>
    <name evidence="10" type="primary">LOC100908945</name>
</gene>
<organism evidence="9 10">
    <name type="scientific">Galendromus occidentalis</name>
    <name type="common">western predatory mite</name>
    <dbReference type="NCBI Taxonomy" id="34638"/>
    <lineage>
        <taxon>Eukaryota</taxon>
        <taxon>Metazoa</taxon>
        <taxon>Ecdysozoa</taxon>
        <taxon>Arthropoda</taxon>
        <taxon>Chelicerata</taxon>
        <taxon>Arachnida</taxon>
        <taxon>Acari</taxon>
        <taxon>Parasitiformes</taxon>
        <taxon>Mesostigmata</taxon>
        <taxon>Gamasina</taxon>
        <taxon>Phytoseioidea</taxon>
        <taxon>Phytoseiidae</taxon>
        <taxon>Typhlodrominae</taxon>
        <taxon>Galendromus</taxon>
    </lineage>
</organism>
<dbReference type="InterPro" id="IPR037213">
    <property type="entry name" value="Run_dom_sf"/>
</dbReference>
<dbReference type="PROSITE" id="PS50178">
    <property type="entry name" value="ZF_FYVE"/>
    <property type="match status" value="1"/>
</dbReference>
<keyword evidence="9" id="KW-1185">Reference proteome</keyword>
<dbReference type="KEGG" id="goe:100908945"/>
<dbReference type="InterPro" id="IPR047335">
    <property type="entry name" value="RUFY1-3"/>
</dbReference>
<dbReference type="InterPro" id="IPR011011">
    <property type="entry name" value="Znf_FYVE_PHD"/>
</dbReference>
<name>A0AAJ6QW20_9ACAR</name>
<dbReference type="Pfam" id="PF02759">
    <property type="entry name" value="RUN"/>
    <property type="match status" value="1"/>
</dbReference>
<dbReference type="InterPro" id="IPR000306">
    <property type="entry name" value="Znf_FYVE"/>
</dbReference>
<evidence type="ECO:0000313" key="9">
    <source>
        <dbReference type="Proteomes" id="UP000694867"/>
    </source>
</evidence>
<feature type="domain" description="FYVE-type" evidence="7">
    <location>
        <begin position="420"/>
        <end position="478"/>
    </location>
</feature>
<protein>
    <submittedName>
        <fullName evidence="10">RUN and FYVE domain-containing protein 1</fullName>
    </submittedName>
</protein>
<keyword evidence="2 5" id="KW-0863">Zinc-finger</keyword>